<name>M6FCZ2_9LEPT</name>
<accession>M6FCZ2</accession>
<dbReference type="AlphaFoldDB" id="M6FCZ2"/>
<evidence type="ECO:0000313" key="1">
    <source>
        <dbReference type="EMBL" id="EMK26280.1"/>
    </source>
</evidence>
<protein>
    <submittedName>
        <fullName evidence="1">Uncharacterized protein</fullName>
    </submittedName>
</protein>
<dbReference type="EMBL" id="ANCE01000004">
    <property type="protein sequence ID" value="EMK26280.1"/>
    <property type="molecule type" value="Genomic_DNA"/>
</dbReference>
<comment type="caution">
    <text evidence="1">The sequence shown here is derived from an EMBL/GenBank/DDBJ whole genome shotgun (WGS) entry which is preliminary data.</text>
</comment>
<evidence type="ECO:0000313" key="2">
    <source>
        <dbReference type="Proteomes" id="UP000011980"/>
    </source>
</evidence>
<gene>
    <name evidence="1" type="ORF">LEP1GSC008_3880</name>
</gene>
<dbReference type="Proteomes" id="UP000011980">
    <property type="component" value="Unassembled WGS sequence"/>
</dbReference>
<proteinExistence type="predicted"/>
<sequence length="39" mass="4725">MVFFSLSVWRANSLCFDRFKCTVFINPHLKPKNYILFKI</sequence>
<reference evidence="1 2" key="1">
    <citation type="submission" date="2013-01" db="EMBL/GenBank/DDBJ databases">
        <authorList>
            <person name="Harkins D.M."/>
            <person name="Durkin A.S."/>
            <person name="Brinkac L.M."/>
            <person name="Haft D.H."/>
            <person name="Selengut J.D."/>
            <person name="Sanka R."/>
            <person name="DePew J."/>
            <person name="Purushe J."/>
            <person name="Galloway R.L."/>
            <person name="Vinetz J.M."/>
            <person name="Sutton G.G."/>
            <person name="Nierman W.C."/>
            <person name="Fouts D.E."/>
        </authorList>
    </citation>
    <scope>NUCLEOTIDE SEQUENCE [LARGE SCALE GENOMIC DNA]</scope>
    <source>
        <strain evidence="1 2">Nikolaevo</strain>
    </source>
</reference>
<organism evidence="1 2">
    <name type="scientific">Leptospira kirschneri serovar Bulgarica str. Nikolaevo</name>
    <dbReference type="NCBI Taxonomy" id="1240687"/>
    <lineage>
        <taxon>Bacteria</taxon>
        <taxon>Pseudomonadati</taxon>
        <taxon>Spirochaetota</taxon>
        <taxon>Spirochaetia</taxon>
        <taxon>Leptospirales</taxon>
        <taxon>Leptospiraceae</taxon>
        <taxon>Leptospira</taxon>
    </lineage>
</organism>